<feature type="region of interest" description="Disordered" evidence="1">
    <location>
        <begin position="236"/>
        <end position="262"/>
    </location>
</feature>
<organism evidence="2 3">
    <name type="scientific">Asterophora parasitica</name>
    <dbReference type="NCBI Taxonomy" id="117018"/>
    <lineage>
        <taxon>Eukaryota</taxon>
        <taxon>Fungi</taxon>
        <taxon>Dikarya</taxon>
        <taxon>Basidiomycota</taxon>
        <taxon>Agaricomycotina</taxon>
        <taxon>Agaricomycetes</taxon>
        <taxon>Agaricomycetidae</taxon>
        <taxon>Agaricales</taxon>
        <taxon>Tricholomatineae</taxon>
        <taxon>Lyophyllaceae</taxon>
        <taxon>Asterophora</taxon>
    </lineage>
</organism>
<evidence type="ECO:0000313" key="3">
    <source>
        <dbReference type="Proteomes" id="UP000775547"/>
    </source>
</evidence>
<feature type="compositionally biased region" description="Polar residues" evidence="1">
    <location>
        <begin position="48"/>
        <end position="58"/>
    </location>
</feature>
<reference evidence="2" key="1">
    <citation type="submission" date="2020-07" db="EMBL/GenBank/DDBJ databases">
        <authorList>
            <person name="Nieuwenhuis M."/>
            <person name="Van De Peppel L.J.J."/>
        </authorList>
    </citation>
    <scope>NUCLEOTIDE SEQUENCE</scope>
    <source>
        <strain evidence="2">AP01</strain>
        <tissue evidence="2">Mycelium</tissue>
    </source>
</reference>
<evidence type="ECO:0000313" key="2">
    <source>
        <dbReference type="EMBL" id="KAG5645649.1"/>
    </source>
</evidence>
<feature type="region of interest" description="Disordered" evidence="1">
    <location>
        <begin position="1"/>
        <end position="21"/>
    </location>
</feature>
<dbReference type="Proteomes" id="UP000775547">
    <property type="component" value="Unassembled WGS sequence"/>
</dbReference>
<comment type="caution">
    <text evidence="2">The sequence shown here is derived from an EMBL/GenBank/DDBJ whole genome shotgun (WGS) entry which is preliminary data.</text>
</comment>
<name>A0A9P7G9W7_9AGAR</name>
<evidence type="ECO:0000256" key="1">
    <source>
        <dbReference type="SAM" id="MobiDB-lite"/>
    </source>
</evidence>
<sequence length="353" mass="39824">MFWTGEHTRRRGRRERDTKSHIASPVYREQRPISSLNFRLHHPPPPSRTTISQPPTHTTLHRRSRPRIRRQIPAMTTILNHPNIRRVDRDWFEIVDAVDTAISTGVPVVLVCAYLAYDMALQNGEVLNRFPIGYETFANAHNVPGNMVGKLTTIDEDGTIRAPERPVEVRLFDVSEDATVDQAVAIRVVERIVVTQEKAQTYEELMWMQTSQQMRVAREAEERREKKKRVEEATAAMKASWTDAGPSRKATKVKVEEQAEQCRVRRPTPYPARGGAHLDEWAGLEELFGGPEVQLAGVEFNQPIPNATTNATAGPSTTNGVVRFDGDHDMIDATTVVPVPEIVVEGEDEDAER</sequence>
<gene>
    <name evidence="2" type="ORF">DXG03_005640</name>
</gene>
<proteinExistence type="predicted"/>
<dbReference type="AlphaFoldDB" id="A0A9P7G9W7"/>
<keyword evidence="3" id="KW-1185">Reference proteome</keyword>
<dbReference type="EMBL" id="JABCKV010000035">
    <property type="protein sequence ID" value="KAG5645649.1"/>
    <property type="molecule type" value="Genomic_DNA"/>
</dbReference>
<reference evidence="2" key="2">
    <citation type="submission" date="2021-10" db="EMBL/GenBank/DDBJ databases">
        <title>Phylogenomics reveals ancestral predisposition of the termite-cultivated fungus Termitomyces towards a domesticated lifestyle.</title>
        <authorList>
            <person name="Auxier B."/>
            <person name="Grum-Grzhimaylo A."/>
            <person name="Cardenas M.E."/>
            <person name="Lodge J.D."/>
            <person name="Laessoe T."/>
            <person name="Pedersen O."/>
            <person name="Smith M.E."/>
            <person name="Kuyper T.W."/>
            <person name="Franco-Molano E.A."/>
            <person name="Baroni T.J."/>
            <person name="Aanen D.K."/>
        </authorList>
    </citation>
    <scope>NUCLEOTIDE SEQUENCE</scope>
    <source>
        <strain evidence="2">AP01</strain>
        <tissue evidence="2">Mycelium</tissue>
    </source>
</reference>
<feature type="compositionally biased region" description="Basic and acidic residues" evidence="1">
    <location>
        <begin position="253"/>
        <end position="262"/>
    </location>
</feature>
<accession>A0A9P7G9W7</accession>
<feature type="region of interest" description="Disordered" evidence="1">
    <location>
        <begin position="36"/>
        <end position="65"/>
    </location>
</feature>
<protein>
    <submittedName>
        <fullName evidence="2">Uncharacterized protein</fullName>
    </submittedName>
</protein>